<feature type="transmembrane region" description="Helical" evidence="8">
    <location>
        <begin position="354"/>
        <end position="382"/>
    </location>
</feature>
<comment type="subcellular location">
    <subcellularLocation>
        <location evidence="1">Cell membrane</location>
        <topology evidence="1">Multi-pass membrane protein</topology>
    </subcellularLocation>
</comment>
<feature type="transmembrane region" description="Helical" evidence="8">
    <location>
        <begin position="160"/>
        <end position="179"/>
    </location>
</feature>
<dbReference type="GO" id="GO:0005886">
    <property type="term" value="C:plasma membrane"/>
    <property type="evidence" value="ECO:0007669"/>
    <property type="project" value="UniProtKB-SubCell"/>
</dbReference>
<feature type="transmembrane region" description="Helical" evidence="8">
    <location>
        <begin position="316"/>
        <end position="334"/>
    </location>
</feature>
<dbReference type="PATRIC" id="fig|1429043.3.peg.4820"/>
<dbReference type="FunCoup" id="A0A0D2J7L3">
    <property type="interactions" value="176"/>
</dbReference>
<protein>
    <submittedName>
        <fullName evidence="9">C4-dicarboxylate ABC transporter</fullName>
    </submittedName>
</protein>
<dbReference type="AlphaFoldDB" id="A0A0D2J7L3"/>
<name>A0A0D2J7L3_9BACT</name>
<evidence type="ECO:0000256" key="8">
    <source>
        <dbReference type="SAM" id="Phobius"/>
    </source>
</evidence>
<accession>A0A0D2J7L3</accession>
<keyword evidence="3" id="KW-0813">Transport</keyword>
<dbReference type="InParanoid" id="A0A0D2J7L3"/>
<evidence type="ECO:0000256" key="1">
    <source>
        <dbReference type="ARBA" id="ARBA00004651"/>
    </source>
</evidence>
<evidence type="ECO:0000256" key="7">
    <source>
        <dbReference type="ARBA" id="ARBA00023136"/>
    </source>
</evidence>
<keyword evidence="5 8" id="KW-0812">Transmembrane</keyword>
<reference evidence="9 10" key="1">
    <citation type="submission" date="2013-11" db="EMBL/GenBank/DDBJ databases">
        <title>Metagenomic analysis of a methanogenic consortium involved in long chain n-alkane degradation.</title>
        <authorList>
            <person name="Davidova I.A."/>
            <person name="Callaghan A.V."/>
            <person name="Wawrik B."/>
            <person name="Pruitt S."/>
            <person name="Marks C."/>
            <person name="Duncan K.E."/>
            <person name="Suflita J.M."/>
        </authorList>
    </citation>
    <scope>NUCLEOTIDE SEQUENCE [LARGE SCALE GENOMIC DNA]</scope>
    <source>
        <strain evidence="9 10">SPR</strain>
    </source>
</reference>
<dbReference type="Proteomes" id="UP000032233">
    <property type="component" value="Unassembled WGS sequence"/>
</dbReference>
<keyword evidence="4" id="KW-1003">Cell membrane</keyword>
<comment type="caution">
    <text evidence="9">The sequence shown here is derived from an EMBL/GenBank/DDBJ whole genome shotgun (WGS) entry which is preliminary data.</text>
</comment>
<dbReference type="EMBL" id="AZAC01000045">
    <property type="protein sequence ID" value="KIX11721.1"/>
    <property type="molecule type" value="Genomic_DNA"/>
</dbReference>
<dbReference type="InterPro" id="IPR018385">
    <property type="entry name" value="C4_dicarb_anaerob_car-like"/>
</dbReference>
<feature type="transmembrane region" description="Helical" evidence="8">
    <location>
        <begin position="249"/>
        <end position="270"/>
    </location>
</feature>
<evidence type="ECO:0000256" key="2">
    <source>
        <dbReference type="ARBA" id="ARBA00005275"/>
    </source>
</evidence>
<keyword evidence="7 8" id="KW-0472">Membrane</keyword>
<proteinExistence type="inferred from homology"/>
<sequence>MLGFLIGTLVTCCVGWLIIKKYQPHTVLLLAGLLLLVLTIFISPETSILFKKAKSTGWIGFDVFDYVRHSLAYRAAGLGMIIMAAGGFAKYMDHIGATNSMVSICIKPLQVFRSPYLVLALGYAVGQILNIFIPSAAGLAMLLLVTFYPTLVKLGVSKKAAAAMIGTTAVLDLGPASGATNLAAKTAGLDVAVYFASYQVPVAILTIITISVLTYITARHFDKKEGHTPQVPESRQSGAKNKDLKTPPAIYALLPVLPLTLILIFSKLMISSVKLNVVTAMIIGMLVGMLFELVRTRDAQRVFKGLLAFFDGMGHMFARIVSLIVCAETFAAGLKTIGAVNFLTTTAQNAGFELVMMTLIMCLIVSVVAILTGSGNAAFFSFGHLAPDMASKFGAETVSILLPMQLTAGLARSMSPVAGVIIAVSDAGDCTPFDIIKRTAIPVAGGILVAVLQSVIFA</sequence>
<gene>
    <name evidence="9" type="ORF">X474_22780</name>
</gene>
<keyword evidence="10" id="KW-1185">Reference proteome</keyword>
<dbReference type="NCBIfam" id="NF037994">
    <property type="entry name" value="DcuC_1"/>
    <property type="match status" value="1"/>
</dbReference>
<keyword evidence="6 8" id="KW-1133">Transmembrane helix</keyword>
<feature type="transmembrane region" description="Helical" evidence="8">
    <location>
        <begin position="116"/>
        <end position="148"/>
    </location>
</feature>
<dbReference type="InterPro" id="IPR004669">
    <property type="entry name" value="C4_dicarb_anaerob_car"/>
</dbReference>
<dbReference type="GO" id="GO:0015556">
    <property type="term" value="F:C4-dicarboxylate transmembrane transporter activity"/>
    <property type="evidence" value="ECO:0007669"/>
    <property type="project" value="InterPro"/>
</dbReference>
<organism evidence="9 10">
    <name type="scientific">Dethiosulfatarculus sandiegensis</name>
    <dbReference type="NCBI Taxonomy" id="1429043"/>
    <lineage>
        <taxon>Bacteria</taxon>
        <taxon>Pseudomonadati</taxon>
        <taxon>Thermodesulfobacteriota</taxon>
        <taxon>Desulfarculia</taxon>
        <taxon>Desulfarculales</taxon>
        <taxon>Desulfarculaceae</taxon>
        <taxon>Dethiosulfatarculus</taxon>
    </lineage>
</organism>
<dbReference type="RefSeq" id="WP_044351630.1">
    <property type="nucleotide sequence ID" value="NZ_AZAC01000045.1"/>
</dbReference>
<dbReference type="STRING" id="1429043.X474_22780"/>
<feature type="transmembrane region" description="Helical" evidence="8">
    <location>
        <begin position="27"/>
        <end position="50"/>
    </location>
</feature>
<feature type="transmembrane region" description="Helical" evidence="8">
    <location>
        <begin position="191"/>
        <end position="216"/>
    </location>
</feature>
<evidence type="ECO:0000313" key="10">
    <source>
        <dbReference type="Proteomes" id="UP000032233"/>
    </source>
</evidence>
<comment type="similarity">
    <text evidence="2">Belongs to the DcuC/DcuD transporter (TC 2.A.61) family.</text>
</comment>
<evidence type="ECO:0000256" key="6">
    <source>
        <dbReference type="ARBA" id="ARBA00022989"/>
    </source>
</evidence>
<evidence type="ECO:0000256" key="3">
    <source>
        <dbReference type="ARBA" id="ARBA00022448"/>
    </source>
</evidence>
<dbReference type="NCBIfam" id="TIGR00771">
    <property type="entry name" value="DcuC"/>
    <property type="match status" value="1"/>
</dbReference>
<evidence type="ECO:0000256" key="5">
    <source>
        <dbReference type="ARBA" id="ARBA00022692"/>
    </source>
</evidence>
<evidence type="ECO:0000313" key="9">
    <source>
        <dbReference type="EMBL" id="KIX11721.1"/>
    </source>
</evidence>
<dbReference type="PANTHER" id="PTHR42002:SF2">
    <property type="entry name" value="ANAEROBIC C4-DICARBOXYLATE TRANSPORTER DCUC-RELATED"/>
    <property type="match status" value="1"/>
</dbReference>
<dbReference type="Pfam" id="PF03606">
    <property type="entry name" value="DcuC"/>
    <property type="match status" value="1"/>
</dbReference>
<feature type="transmembrane region" description="Helical" evidence="8">
    <location>
        <begin position="276"/>
        <end position="295"/>
    </location>
</feature>
<dbReference type="OrthoDB" id="1675518at2"/>
<dbReference type="PANTHER" id="PTHR42002">
    <property type="entry name" value="ANAEROBIC C4-DICARBOXYLATE TRANSPORTER DCUC-RELATED"/>
    <property type="match status" value="1"/>
</dbReference>
<feature type="transmembrane region" description="Helical" evidence="8">
    <location>
        <begin position="71"/>
        <end position="92"/>
    </location>
</feature>
<evidence type="ECO:0000256" key="4">
    <source>
        <dbReference type="ARBA" id="ARBA00022475"/>
    </source>
</evidence>